<evidence type="ECO:0000256" key="1">
    <source>
        <dbReference type="SAM" id="MobiDB-lite"/>
    </source>
</evidence>
<dbReference type="PANTHER" id="PTHR31780:SF10">
    <property type="entry name" value="LD36051P"/>
    <property type="match status" value="1"/>
</dbReference>
<feature type="compositionally biased region" description="Basic and acidic residues" evidence="1">
    <location>
        <begin position="1683"/>
        <end position="1705"/>
    </location>
</feature>
<feature type="region of interest" description="Disordered" evidence="1">
    <location>
        <begin position="1678"/>
        <end position="1723"/>
    </location>
</feature>
<dbReference type="PANTHER" id="PTHR31780">
    <property type="entry name" value="STRESS RESPONSE PROTEIN NST1-RELATED"/>
    <property type="match status" value="1"/>
</dbReference>
<feature type="region of interest" description="Disordered" evidence="1">
    <location>
        <begin position="914"/>
        <end position="946"/>
    </location>
</feature>
<feature type="region of interest" description="Disordered" evidence="1">
    <location>
        <begin position="1605"/>
        <end position="1633"/>
    </location>
</feature>
<name>A0AAD3SQ17_NEPGR</name>
<reference evidence="2" key="1">
    <citation type="submission" date="2023-05" db="EMBL/GenBank/DDBJ databases">
        <title>Nepenthes gracilis genome sequencing.</title>
        <authorList>
            <person name="Fukushima K."/>
        </authorList>
    </citation>
    <scope>NUCLEOTIDE SEQUENCE</scope>
    <source>
        <strain evidence="2">SING2019-196</strain>
    </source>
</reference>
<organism evidence="2 3">
    <name type="scientific">Nepenthes gracilis</name>
    <name type="common">Slender pitcher plant</name>
    <dbReference type="NCBI Taxonomy" id="150966"/>
    <lineage>
        <taxon>Eukaryota</taxon>
        <taxon>Viridiplantae</taxon>
        <taxon>Streptophyta</taxon>
        <taxon>Embryophyta</taxon>
        <taxon>Tracheophyta</taxon>
        <taxon>Spermatophyta</taxon>
        <taxon>Magnoliopsida</taxon>
        <taxon>eudicotyledons</taxon>
        <taxon>Gunneridae</taxon>
        <taxon>Pentapetalae</taxon>
        <taxon>Caryophyllales</taxon>
        <taxon>Nepenthaceae</taxon>
        <taxon>Nepenthes</taxon>
    </lineage>
</organism>
<feature type="region of interest" description="Disordered" evidence="1">
    <location>
        <begin position="1059"/>
        <end position="1114"/>
    </location>
</feature>
<feature type="region of interest" description="Disordered" evidence="1">
    <location>
        <begin position="2341"/>
        <end position="2437"/>
    </location>
</feature>
<feature type="compositionally biased region" description="Low complexity" evidence="1">
    <location>
        <begin position="729"/>
        <end position="738"/>
    </location>
</feature>
<feature type="compositionally biased region" description="Basic and acidic residues" evidence="1">
    <location>
        <begin position="200"/>
        <end position="213"/>
    </location>
</feature>
<feature type="compositionally biased region" description="Polar residues" evidence="1">
    <location>
        <begin position="102"/>
        <end position="111"/>
    </location>
</feature>
<sequence length="2453" mass="266689">MANPGVGNKFVSVNLNKSYGQSSQPNPSNRAHGSGLSRVGGYGGGGGGMVVLSRPRSSHKTGPRLSVPPPLNLPSLRKEHERSDSAGSGGGLVGGGLGSRMRPTSSGTGWSRPNGVASGEKNEAGADHPLSSDSLGHGLKTVEGSAKESTSAYLPPYARLGAAGPDVSALVQAEKAIVLRGEDFPSLRATLAVANAPLQKQKDALHQKQRQEMSEESSGVQRDGSHLSSEIDMRPKLQPFQHYIGNGFGQNGVDSHALGNPSPLKRVLKQEDYFPGPLPLVRLNPRSDWADDERDTGHGLTNRARDNAFSTTEEFGDRDFDFPRNRILPHKRAQNLNDRWGHRDDDIGKGLSTEVPKADPQNRNVRMPTIGGHEGKSWRSSISREGFNTQEFANDGNGMATRTTMNQETSKDRCVASHFGGNAWDENNSEISAGREFGFGRDAGYGQGSRQQRSNSGGSFNGRVTGWNMQDQNGNNSRRYKVDTVQNVLVSKSLFSSTSKGLPINDPLLNFGREKRSFSSGEKPYVEDPFSKEWESTAFDGWDPLSGGILGVVKRKKDVNKQVDFHDPVRESFEAELERVQKMQEQERQRIIEEQERALEIARREEEQRQRLAKEQVERQRQLEEEAHEAALRAEQERLEAIQRAEEQRIAREEEKKRILKEEERRKQAAKQKLLELEERIARRQAEAAKADSSVDLADEKMPVVAKERDVPREEDLGGQEDSERIKESFSNSVSSDSFGLNRSSDVSRAHSGRDCSFAPTERGKPLNSWRHNVFENGNDSSFFSLVQENGRQRPSQDASIAGRSFPRTVVPGGAGFAPYRGYYRGGMPEPLQMDDFSHAKGHRISGDGDPYCRSTELYSELQENVAENFGDLGWGHGHPRQDFDSSYPEQFYQNPEQDNLYPFGRSRYSARQPRVLPPPSFASMHRTPFRSESEGAGPSTYEDSTMHHDEAVRCEPADPMYDYGHAERQEHSDVLNVREVCSETEEQKLNNSGTPGCDSQSSLSVSSPPISPTHLWHDDMDESGDSVVVAAPTEMNEVSLAGHESFILNSKVEKENKLTASSSISLGDDEEWTVENDEELQEQEEYDEDEDGYHEEDEVHEEDDVHGEHEDVDLTEEFKVMNLNGKDSSHMMDNLVLGFDQGVEVGMPSDEYERSPRNEKNTYVVPQISVGIVREQESFDGRPVGHGPKFADGSPVVVGNSSTTIEETEKEMENMVILPIKAPHTTESSDILDSGNSSGAVLLAQQSVVPSSVDMNSHLSGKVVISSAAAEQSQPELPVKLQFGLFSGPSLIPSPVPAIQIGSIQMPFQLHPQVGPSLTHMHPLQPPLFQFGQIRYPSLISQGILPMAPQSMSSVQPNVPTHYSIDQKLRGHLSTQHGQRSSAQDFRNDCVLAPSVNHNYLHPSKQSSSWDVSSKEANLVLGEKSIESNSLLHKNRAEVSTTFENQAGYASDDQAEDEGHHQYDTVGSNVSGSHIRVSVDQLQIERSTESISGVKDVSRRKAGGHVHGNKGRKFAFIAKNPGQKSFLSLEASHSDSKGFQRRSRHCAQRMEFRVRQNVDRRQSSALVSSNHTVLDGTSIYNGNGTGLPGGGLRKERVLDRAKETGEEIPSSDLVKPQETDTEVKASKGAGKEAFTRGRDISHRREGTLKRNMSSEDAPLLSGVVCIYEQPGIEAPSDEDDFIEVRSKRQVLNDRREQREKENKAKSSNLKKASQRPHSVAHRRVVVRSTINASASSGEAPNGMHAGYIQKHGMVNSEVSAGFNNVTSQLVGPIGTPSVNPDAQADAKSQTTKSLQSFSLPVISSGRQAAAPGLSFETKSKVVDNAQTSLVSWGNLQINQQVTPLTQSQFGEIMKPVRFDTPTTSVGDINSVSELSIPSSSMLAKDLPFSSATSPIDSLLAGEKIQFGAVTSPTILPPSSCAVSIGIGPPGPSCSVLQVPQNMSISENDHVLLFEKAKHSSVSCVHLEDCEAAASAVVVAAIGNDEVVVNGLDSSSVSISDSKSFGHADTDNTQANGVADDQQAAASQSKDEGALTVSLPVDLSVDTPTSLWQHLPSPHSSSSQMLPPFPGGAPSHYPFCDINPILGGPIFAFGPHDDHVNTQMQLHESRASGSSLLGSWQQCHSGVDSFYGPSAGFTRPFINPSGGIPGVQGPHMVVYNHFAPVGQFGQVGLNCMGPTYIPSGKPPDWKHNPTSTTMGGEEGDMKNLNMVSVQSNPTSIPPVQHLAPGSPLLSVATPLAMFDATPFQSSPDMSIQGRWTCIPASSLHSIPRSVPLQQQAEGAMRPPFNHGSVDSQSLAANRFPMSQTASNETGRTFVIAAAATNAAPQFPDELGLVEPPSSAALVAPPHDAVSKGLPGSTTTDAASSNKSVPASKAEASQQKHSSPRQYTRPSNYNYQRGGYQKNGSGTELSSHKTGGFHGRNQHRPSAGDRWFPPTKVKQIYVAKPSSSGT</sequence>
<feature type="region of interest" description="Disordered" evidence="1">
    <location>
        <begin position="1"/>
        <end position="150"/>
    </location>
</feature>
<proteinExistence type="predicted"/>
<feature type="compositionally biased region" description="Polar residues" evidence="1">
    <location>
        <begin position="2359"/>
        <end position="2398"/>
    </location>
</feature>
<dbReference type="EMBL" id="BSYO01000014">
    <property type="protein sequence ID" value="GMH14779.1"/>
    <property type="molecule type" value="Genomic_DNA"/>
</dbReference>
<feature type="compositionally biased region" description="Polar residues" evidence="1">
    <location>
        <begin position="467"/>
        <end position="477"/>
    </location>
</feature>
<accession>A0AAD3SQ17</accession>
<evidence type="ECO:0000313" key="3">
    <source>
        <dbReference type="Proteomes" id="UP001279734"/>
    </source>
</evidence>
<feature type="compositionally biased region" description="Polar residues" evidence="1">
    <location>
        <begin position="2405"/>
        <end position="2416"/>
    </location>
</feature>
<feature type="region of interest" description="Disordered" evidence="1">
    <location>
        <begin position="442"/>
        <end position="477"/>
    </location>
</feature>
<feature type="region of interest" description="Disordered" evidence="1">
    <location>
        <begin position="352"/>
        <end position="379"/>
    </location>
</feature>
<gene>
    <name evidence="2" type="ORF">Nepgr_016620</name>
</gene>
<feature type="compositionally biased region" description="Gly residues" evidence="1">
    <location>
        <begin position="87"/>
        <end position="98"/>
    </location>
</feature>
<feature type="compositionally biased region" description="Acidic residues" evidence="1">
    <location>
        <begin position="1068"/>
        <end position="1114"/>
    </location>
</feature>
<feature type="compositionally biased region" description="Basic residues" evidence="1">
    <location>
        <begin position="1713"/>
        <end position="1723"/>
    </location>
</feature>
<feature type="compositionally biased region" description="Low complexity" evidence="1">
    <location>
        <begin position="448"/>
        <end position="458"/>
    </location>
</feature>
<feature type="compositionally biased region" description="Basic and acidic residues" evidence="1">
    <location>
        <begin position="698"/>
        <end position="728"/>
    </location>
</feature>
<feature type="compositionally biased region" description="Polar residues" evidence="1">
    <location>
        <begin position="11"/>
        <end position="31"/>
    </location>
</feature>
<keyword evidence="3" id="KW-1185">Reference proteome</keyword>
<feature type="compositionally biased region" description="Basic and acidic residues" evidence="1">
    <location>
        <begin position="1616"/>
        <end position="1633"/>
    </location>
</feature>
<evidence type="ECO:0000313" key="2">
    <source>
        <dbReference type="EMBL" id="GMH14779.1"/>
    </source>
</evidence>
<dbReference type="CDD" id="cd22249">
    <property type="entry name" value="UDM1_RNF168_RNF169-like"/>
    <property type="match status" value="2"/>
</dbReference>
<dbReference type="InterPro" id="IPR051195">
    <property type="entry name" value="Fungal_stress_NST1"/>
</dbReference>
<feature type="compositionally biased region" description="Low complexity" evidence="1">
    <location>
        <begin position="1000"/>
        <end position="1009"/>
    </location>
</feature>
<dbReference type="Proteomes" id="UP001279734">
    <property type="component" value="Unassembled WGS sequence"/>
</dbReference>
<feature type="region of interest" description="Disordered" evidence="1">
    <location>
        <begin position="983"/>
        <end position="1021"/>
    </location>
</feature>
<protein>
    <submittedName>
        <fullName evidence="2">Uncharacterized protein</fullName>
    </submittedName>
</protein>
<feature type="region of interest" description="Disordered" evidence="1">
    <location>
        <begin position="199"/>
        <end position="228"/>
    </location>
</feature>
<feature type="compositionally biased region" description="Gly residues" evidence="1">
    <location>
        <begin position="38"/>
        <end position="49"/>
    </location>
</feature>
<feature type="region of interest" description="Disordered" evidence="1">
    <location>
        <begin position="685"/>
        <end position="760"/>
    </location>
</feature>
<feature type="compositionally biased region" description="Polar residues" evidence="1">
    <location>
        <begin position="990"/>
        <end position="999"/>
    </location>
</feature>
<comment type="caution">
    <text evidence="2">The sequence shown here is derived from an EMBL/GenBank/DDBJ whole genome shotgun (WGS) entry which is preliminary data.</text>
</comment>